<dbReference type="AlphaFoldDB" id="A0A261GA23"/>
<name>A0A261GA23_9BIFI</name>
<gene>
    <name evidence="2" type="ORF">BE0216_03765</name>
    <name evidence="1" type="ORF">BEUL_1282</name>
</gene>
<evidence type="ECO:0000313" key="3">
    <source>
        <dbReference type="Proteomes" id="UP000216057"/>
    </source>
</evidence>
<keyword evidence="4" id="KW-1185">Reference proteome</keyword>
<dbReference type="KEGG" id="beu:BE0216_03765"/>
<dbReference type="EMBL" id="MWWZ01000006">
    <property type="protein sequence ID" value="OZG68269.1"/>
    <property type="molecule type" value="Genomic_DNA"/>
</dbReference>
<dbReference type="RefSeq" id="WP_094636856.1">
    <property type="nucleotide sequence ID" value="NZ_CP062938.1"/>
</dbReference>
<protein>
    <submittedName>
        <fullName evidence="1">Phage portal protein gp6</fullName>
    </submittedName>
</protein>
<accession>A0A261GA23</accession>
<dbReference type="OrthoDB" id="1780383at2"/>
<evidence type="ECO:0000313" key="4">
    <source>
        <dbReference type="Proteomes" id="UP000593943"/>
    </source>
</evidence>
<dbReference type="Proteomes" id="UP000216057">
    <property type="component" value="Unassembled WGS sequence"/>
</dbReference>
<reference evidence="2 4" key="2">
    <citation type="submission" date="2020-10" db="EMBL/GenBank/DDBJ databases">
        <title>Genome sequencing of Bifidobacterium eulemuris_DSMZ_100216.</title>
        <authorList>
            <person name="Kim J."/>
        </authorList>
    </citation>
    <scope>NUCLEOTIDE SEQUENCE [LARGE SCALE GENOMIC DNA]</scope>
    <source>
        <strain evidence="2 4">DSM 100216</strain>
    </source>
</reference>
<evidence type="ECO:0000313" key="2">
    <source>
        <dbReference type="EMBL" id="QOL31675.1"/>
    </source>
</evidence>
<organism evidence="1 3">
    <name type="scientific">Bifidobacterium eulemuris</name>
    <dbReference type="NCBI Taxonomy" id="1765219"/>
    <lineage>
        <taxon>Bacteria</taxon>
        <taxon>Bacillati</taxon>
        <taxon>Actinomycetota</taxon>
        <taxon>Actinomycetes</taxon>
        <taxon>Bifidobacteriales</taxon>
        <taxon>Bifidobacteriaceae</taxon>
        <taxon>Bifidobacterium</taxon>
    </lineage>
</organism>
<dbReference type="EMBL" id="CP062938">
    <property type="protein sequence ID" value="QOL31675.1"/>
    <property type="molecule type" value="Genomic_DNA"/>
</dbReference>
<proteinExistence type="predicted"/>
<sequence length="529" mass="58439">MDASNLVVQEESEDAFVLTNLARQLGRNIPRFAELKAFKDGREMVDESSVPQGVDPDAAPVYQKIRHFGSLNLARRISEAVTDHQQPNGFRRIGDEDSESEAVDGMYRRCRMATMLRRDTFPDAGDYGCAYGYVGRGMGGRYIRSVSPWECVMSDDGDSAVMYTFDAMNQRECMDLFRLSRDDSGYPVKVYSRTAVREAESRSLLAESDDEGIDKILDDNKEWDPGNDWEWEGDENNDFDYALRCGSLPIVQYSTPDGKGLFEPHLPTLKRIDRQLFDRLCITMMQAFRQRALKGELPQAYAEDDPLVLSGQVNAGDPIDYSNAFRMAPAAMWNLPEGVDVWESQVTETTSLQANIVGDIKQLAATSGIPLDVLSPDVQGSAAGADLKREGLKFKVENLNMLAADAITLMLRMAMVLDGDASAADADFEMMWKPVDTTSQLELAQAAQLEYSTGLKSRKTILTHSYGFTAQDIAEDDMNRLSDQFNLQPVTTGAQPATSAAATPATGWDVGTLGTDDMQAVDDGLPEAF</sequence>
<evidence type="ECO:0000313" key="1">
    <source>
        <dbReference type="EMBL" id="OZG68269.1"/>
    </source>
</evidence>
<dbReference type="Proteomes" id="UP000593943">
    <property type="component" value="Chromosome"/>
</dbReference>
<reference evidence="1 3" key="1">
    <citation type="journal article" date="2017" name="BMC Genomics">
        <title>Comparative genomic and phylogenomic analyses of the Bifidobacteriaceae family.</title>
        <authorList>
            <person name="Lugli G.A."/>
            <person name="Milani C."/>
            <person name="Turroni F."/>
            <person name="Duranti S."/>
            <person name="Mancabelli L."/>
            <person name="Mangifesta M."/>
            <person name="Ferrario C."/>
            <person name="Modesto M."/>
            <person name="Mattarelli P."/>
            <person name="Jiri K."/>
            <person name="van Sinderen D."/>
            <person name="Ventura M."/>
        </authorList>
    </citation>
    <scope>NUCLEOTIDE SEQUENCE [LARGE SCALE GENOMIC DNA]</scope>
    <source>
        <strain evidence="1 3">DSM 100216</strain>
    </source>
</reference>